<evidence type="ECO:0008006" key="4">
    <source>
        <dbReference type="Google" id="ProtNLM"/>
    </source>
</evidence>
<proteinExistence type="predicted"/>
<accession>A0A8J3GTF3</accession>
<gene>
    <name evidence="2" type="ORF">GCM10011600_30080</name>
</gene>
<reference evidence="2" key="1">
    <citation type="journal article" date="2014" name="Int. J. Syst. Evol. Microbiol.">
        <title>Complete genome sequence of Corynebacterium casei LMG S-19264T (=DSM 44701T), isolated from a smear-ripened cheese.</title>
        <authorList>
            <consortium name="US DOE Joint Genome Institute (JGI-PGF)"/>
            <person name="Walter F."/>
            <person name="Albersmeier A."/>
            <person name="Kalinowski J."/>
            <person name="Ruckert C."/>
        </authorList>
    </citation>
    <scope>NUCLEOTIDE SEQUENCE</scope>
    <source>
        <strain evidence="2">CGMCC 1.16548</strain>
    </source>
</reference>
<evidence type="ECO:0000313" key="2">
    <source>
        <dbReference type="EMBL" id="GHF27208.1"/>
    </source>
</evidence>
<keyword evidence="3" id="KW-1185">Reference proteome</keyword>
<feature type="transmembrane region" description="Helical" evidence="1">
    <location>
        <begin position="29"/>
        <end position="56"/>
    </location>
</feature>
<name>A0A8J3GTF3_9MICO</name>
<organism evidence="2 3">
    <name type="scientific">Pseudolysinimonas yzui</name>
    <dbReference type="NCBI Taxonomy" id="2708254"/>
    <lineage>
        <taxon>Bacteria</taxon>
        <taxon>Bacillati</taxon>
        <taxon>Actinomycetota</taxon>
        <taxon>Actinomycetes</taxon>
        <taxon>Micrococcales</taxon>
        <taxon>Microbacteriaceae</taxon>
        <taxon>Pseudolysinimonas</taxon>
    </lineage>
</organism>
<evidence type="ECO:0000256" key="1">
    <source>
        <dbReference type="SAM" id="Phobius"/>
    </source>
</evidence>
<comment type="caution">
    <text evidence="2">The sequence shown here is derived from an EMBL/GenBank/DDBJ whole genome shotgun (WGS) entry which is preliminary data.</text>
</comment>
<dbReference type="AlphaFoldDB" id="A0A8J3GTF3"/>
<evidence type="ECO:0000313" key="3">
    <source>
        <dbReference type="Proteomes" id="UP000617531"/>
    </source>
</evidence>
<feature type="transmembrane region" description="Helical" evidence="1">
    <location>
        <begin position="68"/>
        <end position="101"/>
    </location>
</feature>
<keyword evidence="1" id="KW-0812">Transmembrane</keyword>
<dbReference type="EMBL" id="BNAI01000014">
    <property type="protein sequence ID" value="GHF27208.1"/>
    <property type="molecule type" value="Genomic_DNA"/>
</dbReference>
<sequence length="114" mass="11930">MTTETLTTPSIESTAPATAPAAESSTYSVLGLVLSIVSIPTGMGPLAIAGVILGFIARGKEPASVTTANWAIIIGLLSLFGWIILAVIGFVMFAPFALGFWATESFWATEGFWF</sequence>
<dbReference type="RefSeq" id="WP_191284366.1">
    <property type="nucleotide sequence ID" value="NZ_BNAI01000014.1"/>
</dbReference>
<reference evidence="2" key="2">
    <citation type="submission" date="2020-09" db="EMBL/GenBank/DDBJ databases">
        <authorList>
            <person name="Sun Q."/>
            <person name="Zhou Y."/>
        </authorList>
    </citation>
    <scope>NUCLEOTIDE SEQUENCE</scope>
    <source>
        <strain evidence="2">CGMCC 1.16548</strain>
    </source>
</reference>
<keyword evidence="1" id="KW-0472">Membrane</keyword>
<keyword evidence="1" id="KW-1133">Transmembrane helix</keyword>
<protein>
    <recommendedName>
        <fullName evidence="4">DUF4190 domain-containing protein</fullName>
    </recommendedName>
</protein>
<dbReference type="Proteomes" id="UP000617531">
    <property type="component" value="Unassembled WGS sequence"/>
</dbReference>